<organism evidence="2 3">
    <name type="scientific">Zootermopsis nevadensis</name>
    <name type="common">Dampwood termite</name>
    <dbReference type="NCBI Taxonomy" id="136037"/>
    <lineage>
        <taxon>Eukaryota</taxon>
        <taxon>Metazoa</taxon>
        <taxon>Ecdysozoa</taxon>
        <taxon>Arthropoda</taxon>
        <taxon>Hexapoda</taxon>
        <taxon>Insecta</taxon>
        <taxon>Pterygota</taxon>
        <taxon>Neoptera</taxon>
        <taxon>Polyneoptera</taxon>
        <taxon>Dictyoptera</taxon>
        <taxon>Blattodea</taxon>
        <taxon>Blattoidea</taxon>
        <taxon>Termitoidae</taxon>
        <taxon>Termopsidae</taxon>
        <taxon>Zootermopsis</taxon>
    </lineage>
</organism>
<dbReference type="InParanoid" id="A0A067QST5"/>
<accession>A0A067QST5</accession>
<dbReference type="AlphaFoldDB" id="A0A067QST5"/>
<keyword evidence="3" id="KW-1185">Reference proteome</keyword>
<feature type="region of interest" description="Disordered" evidence="1">
    <location>
        <begin position="77"/>
        <end position="102"/>
    </location>
</feature>
<sequence>MTPFWTSVIKTPFEDVGRSVRVISTAYQDGFQGKCGECEQQCSHVPELVESVLDIRRSGKVLSAVVWTSNCRYNVGDAGRHYDDDQHDDSADPTEARAETGS</sequence>
<evidence type="ECO:0000313" key="3">
    <source>
        <dbReference type="Proteomes" id="UP000027135"/>
    </source>
</evidence>
<name>A0A067QST5_ZOONE</name>
<evidence type="ECO:0000313" key="2">
    <source>
        <dbReference type="EMBL" id="KDR12925.1"/>
    </source>
</evidence>
<dbReference type="EMBL" id="KK852981">
    <property type="protein sequence ID" value="KDR12925.1"/>
    <property type="molecule type" value="Genomic_DNA"/>
</dbReference>
<evidence type="ECO:0000256" key="1">
    <source>
        <dbReference type="SAM" id="MobiDB-lite"/>
    </source>
</evidence>
<proteinExistence type="predicted"/>
<dbReference type="Proteomes" id="UP000027135">
    <property type="component" value="Unassembled WGS sequence"/>
</dbReference>
<protein>
    <submittedName>
        <fullName evidence="2">Uncharacterized protein</fullName>
    </submittedName>
</protein>
<reference evidence="2 3" key="1">
    <citation type="journal article" date="2014" name="Nat. Commun.">
        <title>Molecular traces of alternative social organization in a termite genome.</title>
        <authorList>
            <person name="Terrapon N."/>
            <person name="Li C."/>
            <person name="Robertson H.M."/>
            <person name="Ji L."/>
            <person name="Meng X."/>
            <person name="Booth W."/>
            <person name="Chen Z."/>
            <person name="Childers C.P."/>
            <person name="Glastad K.M."/>
            <person name="Gokhale K."/>
            <person name="Gowin J."/>
            <person name="Gronenberg W."/>
            <person name="Hermansen R.A."/>
            <person name="Hu H."/>
            <person name="Hunt B.G."/>
            <person name="Huylmans A.K."/>
            <person name="Khalil S.M."/>
            <person name="Mitchell R.D."/>
            <person name="Munoz-Torres M.C."/>
            <person name="Mustard J.A."/>
            <person name="Pan H."/>
            <person name="Reese J.T."/>
            <person name="Scharf M.E."/>
            <person name="Sun F."/>
            <person name="Vogel H."/>
            <person name="Xiao J."/>
            <person name="Yang W."/>
            <person name="Yang Z."/>
            <person name="Yang Z."/>
            <person name="Zhou J."/>
            <person name="Zhu J."/>
            <person name="Brent C.S."/>
            <person name="Elsik C.G."/>
            <person name="Goodisman M.A."/>
            <person name="Liberles D.A."/>
            <person name="Roe R.M."/>
            <person name="Vargo E.L."/>
            <person name="Vilcinskas A."/>
            <person name="Wang J."/>
            <person name="Bornberg-Bauer E."/>
            <person name="Korb J."/>
            <person name="Zhang G."/>
            <person name="Liebig J."/>
        </authorList>
    </citation>
    <scope>NUCLEOTIDE SEQUENCE [LARGE SCALE GENOMIC DNA]</scope>
    <source>
        <tissue evidence="2">Whole organism</tissue>
    </source>
</reference>
<gene>
    <name evidence="2" type="ORF">L798_12881</name>
</gene>
<feature type="compositionally biased region" description="Basic and acidic residues" evidence="1">
    <location>
        <begin position="78"/>
        <end position="102"/>
    </location>
</feature>